<dbReference type="GO" id="GO:0006629">
    <property type="term" value="P:lipid metabolic process"/>
    <property type="evidence" value="ECO:0007669"/>
    <property type="project" value="InterPro"/>
</dbReference>
<evidence type="ECO:0000313" key="3">
    <source>
        <dbReference type="Proteomes" id="UP001165080"/>
    </source>
</evidence>
<feature type="signal peptide" evidence="1">
    <location>
        <begin position="1"/>
        <end position="30"/>
    </location>
</feature>
<proteinExistence type="predicted"/>
<protein>
    <recommendedName>
        <fullName evidence="4">Glycerophosphodiester phosphodiesterase</fullName>
    </recommendedName>
</protein>
<accession>A0A9W6BTS2</accession>
<dbReference type="SUPFAM" id="SSF51695">
    <property type="entry name" value="PLC-like phosphodiesterases"/>
    <property type="match status" value="1"/>
</dbReference>
<comment type="caution">
    <text evidence="2">The sequence shown here is derived from an EMBL/GenBank/DDBJ whole genome shotgun (WGS) entry which is preliminary data.</text>
</comment>
<dbReference type="InterPro" id="IPR017946">
    <property type="entry name" value="PLC-like_Pdiesterase_TIM-brl"/>
</dbReference>
<evidence type="ECO:0000313" key="2">
    <source>
        <dbReference type="EMBL" id="GLC58316.1"/>
    </source>
</evidence>
<dbReference type="GO" id="GO:0008081">
    <property type="term" value="F:phosphoric diester hydrolase activity"/>
    <property type="evidence" value="ECO:0007669"/>
    <property type="project" value="InterPro"/>
</dbReference>
<evidence type="ECO:0000256" key="1">
    <source>
        <dbReference type="SAM" id="SignalP"/>
    </source>
</evidence>
<gene>
    <name evidence="2" type="primary">PLESTB002015</name>
    <name evidence="2" type="ORF">PLESTB_001345600</name>
</gene>
<keyword evidence="1" id="KW-0732">Signal</keyword>
<evidence type="ECO:0008006" key="4">
    <source>
        <dbReference type="Google" id="ProtNLM"/>
    </source>
</evidence>
<sequence length="415" mass="44830">MVIMELRKPFLLGCCLVLALGCCCVPSARAYLNVAHMVNTDKALNWAVDTQGANAVEMDLVFEADRPTKFQHGGICDCSCYFAQQLFFQIFSQTLVPLDSSNVCSPLSFSCAASSDATTQLNLVATKKTVALVYIDSKIDKISGVAGNEVIMRLIGSRAWVLLRTALLEKGYNGKLLVGVPEAKYWPYLHALLTSAQRDPSPTAKAFLAAKRLMLTIDGDSYNSVVPKLKEFKANNMTVVYSRGISACAPQISYFDDIKKAVAEGIFNEILIWTLDRSSSMTDYINAGVTGIVTNKPIIGYNTARKQDMFTKRTPEDVLPATPVCSGALSGGGVWGGDYCSGCDCNYVNKGLFKRSGCAISEPPPANTACKCIYRGAWTCGGEVVPCSDSTSPFCKSPGYDKNTCQQGRGDCDGY</sequence>
<name>A0A9W6BTS2_9CHLO</name>
<dbReference type="EMBL" id="BRXU01000022">
    <property type="protein sequence ID" value="GLC58316.1"/>
    <property type="molecule type" value="Genomic_DNA"/>
</dbReference>
<dbReference type="Proteomes" id="UP001165080">
    <property type="component" value="Unassembled WGS sequence"/>
</dbReference>
<organism evidence="2 3">
    <name type="scientific">Pleodorina starrii</name>
    <dbReference type="NCBI Taxonomy" id="330485"/>
    <lineage>
        <taxon>Eukaryota</taxon>
        <taxon>Viridiplantae</taxon>
        <taxon>Chlorophyta</taxon>
        <taxon>core chlorophytes</taxon>
        <taxon>Chlorophyceae</taxon>
        <taxon>CS clade</taxon>
        <taxon>Chlamydomonadales</taxon>
        <taxon>Volvocaceae</taxon>
        <taxon>Pleodorina</taxon>
    </lineage>
</organism>
<reference evidence="2 3" key="1">
    <citation type="journal article" date="2023" name="Commun. Biol.">
        <title>Reorganization of the ancestral sex-determining regions during the evolution of trioecy in Pleodorina starrii.</title>
        <authorList>
            <person name="Takahashi K."/>
            <person name="Suzuki S."/>
            <person name="Kawai-Toyooka H."/>
            <person name="Yamamoto K."/>
            <person name="Hamaji T."/>
            <person name="Ootsuki R."/>
            <person name="Yamaguchi H."/>
            <person name="Kawachi M."/>
            <person name="Higashiyama T."/>
            <person name="Nozaki H."/>
        </authorList>
    </citation>
    <scope>NUCLEOTIDE SEQUENCE [LARGE SCALE GENOMIC DNA]</scope>
    <source>
        <strain evidence="2 3">NIES-4479</strain>
    </source>
</reference>
<dbReference type="Gene3D" id="3.20.20.190">
    <property type="entry name" value="Phosphatidylinositol (PI) phosphodiesterase"/>
    <property type="match status" value="1"/>
</dbReference>
<keyword evidence="3" id="KW-1185">Reference proteome</keyword>
<feature type="chain" id="PRO_5040848780" description="Glycerophosphodiester phosphodiesterase" evidence="1">
    <location>
        <begin position="31"/>
        <end position="415"/>
    </location>
</feature>
<dbReference type="AlphaFoldDB" id="A0A9W6BTS2"/>
<dbReference type="PROSITE" id="PS51257">
    <property type="entry name" value="PROKAR_LIPOPROTEIN"/>
    <property type="match status" value="1"/>
</dbReference>